<dbReference type="InterPro" id="IPR013320">
    <property type="entry name" value="ConA-like_dom_sf"/>
</dbReference>
<dbReference type="Proteomes" id="UP000540787">
    <property type="component" value="Unassembled WGS sequence"/>
</dbReference>
<dbReference type="EMBL" id="JACHBX010000003">
    <property type="protein sequence ID" value="MBB6134947.1"/>
    <property type="molecule type" value="Genomic_DNA"/>
</dbReference>
<dbReference type="SUPFAM" id="SSF75005">
    <property type="entry name" value="Arabinanase/levansucrase/invertase"/>
    <property type="match status" value="1"/>
</dbReference>
<evidence type="ECO:0000256" key="2">
    <source>
        <dbReference type="ARBA" id="ARBA00009865"/>
    </source>
</evidence>
<dbReference type="InterPro" id="IPR023296">
    <property type="entry name" value="Glyco_hydro_beta-prop_sf"/>
</dbReference>
<feature type="domain" description="Atrophied bacterial Ig" evidence="8">
    <location>
        <begin position="477"/>
        <end position="557"/>
    </location>
</feature>
<evidence type="ECO:0000313" key="10">
    <source>
        <dbReference type="Proteomes" id="UP000540787"/>
    </source>
</evidence>
<comment type="similarity">
    <text evidence="2">Belongs to the glycosyl hydrolase 43 family.</text>
</comment>
<dbReference type="RefSeq" id="WP_183555601.1">
    <property type="nucleotide sequence ID" value="NZ_JACHBX010000003.1"/>
</dbReference>
<evidence type="ECO:0000256" key="1">
    <source>
        <dbReference type="ARBA" id="ARBA00004834"/>
    </source>
</evidence>
<dbReference type="AlphaFoldDB" id="A0A7W9X1V6"/>
<dbReference type="Gene3D" id="2.115.10.20">
    <property type="entry name" value="Glycosyl hydrolase domain, family 43"/>
    <property type="match status" value="1"/>
</dbReference>
<accession>A0A7W9X1V6</accession>
<comment type="pathway">
    <text evidence="1">Glycan metabolism; L-arabinan degradation.</text>
</comment>
<dbReference type="InterPro" id="IPR050727">
    <property type="entry name" value="GH43_arabinanases"/>
</dbReference>
<evidence type="ECO:0000256" key="6">
    <source>
        <dbReference type="PIRSR" id="PIRSR606710-2"/>
    </source>
</evidence>
<protein>
    <submittedName>
        <fullName evidence="9">Arabinan endo-1,5-alpha-L-arabinosidase</fullName>
        <ecNumber evidence="9">3.2.1.99</ecNumber>
    </submittedName>
</protein>
<dbReference type="SUPFAM" id="SSF49899">
    <property type="entry name" value="Concanavalin A-like lectins/glucanases"/>
    <property type="match status" value="1"/>
</dbReference>
<dbReference type="Pfam" id="PF04616">
    <property type="entry name" value="Glyco_hydro_43"/>
    <property type="match status" value="1"/>
</dbReference>
<keyword evidence="3 9" id="KW-0378">Hydrolase</keyword>
<dbReference type="GO" id="GO:0046558">
    <property type="term" value="F:arabinan endo-1,5-alpha-L-arabinosidase activity"/>
    <property type="evidence" value="ECO:0007669"/>
    <property type="project" value="UniProtKB-EC"/>
</dbReference>
<reference evidence="9 10" key="1">
    <citation type="submission" date="2020-08" db="EMBL/GenBank/DDBJ databases">
        <title>The Agave Microbiome: Exploring the role of microbial communities in plant adaptations to desert environments.</title>
        <authorList>
            <person name="Partida-Martinez L.P."/>
        </authorList>
    </citation>
    <scope>NUCLEOTIDE SEQUENCE [LARGE SCALE GENOMIC DNA]</scope>
    <source>
        <strain evidence="9 10">AT3.2</strain>
    </source>
</reference>
<evidence type="ECO:0000256" key="3">
    <source>
        <dbReference type="ARBA" id="ARBA00022801"/>
    </source>
</evidence>
<evidence type="ECO:0000259" key="8">
    <source>
        <dbReference type="Pfam" id="PF20578"/>
    </source>
</evidence>
<feature type="site" description="Important for catalytic activity, responsible for pKa modulation of the active site Glu and correct orientation of both the proton donor and substrate" evidence="6">
    <location>
        <position position="162"/>
    </location>
</feature>
<name>A0A7W9X1V6_9BURK</name>
<dbReference type="Gene3D" id="2.40.128.10">
    <property type="match status" value="1"/>
</dbReference>
<keyword evidence="10" id="KW-1185">Reference proteome</keyword>
<dbReference type="Pfam" id="PF13385">
    <property type="entry name" value="Laminin_G_3"/>
    <property type="match status" value="1"/>
</dbReference>
<feature type="domain" description="Extracellular endo-alpha-(1-&gt;5)-L-arabinanase C-terminal" evidence="7">
    <location>
        <begin position="361"/>
        <end position="465"/>
    </location>
</feature>
<feature type="active site" description="Proton acceptor" evidence="5">
    <location>
        <position position="24"/>
    </location>
</feature>
<gene>
    <name evidence="9" type="ORF">HD842_003105</name>
</gene>
<keyword evidence="4 9" id="KW-0326">Glycosidase</keyword>
<dbReference type="InterPro" id="IPR046780">
    <property type="entry name" value="aBig_2"/>
</dbReference>
<dbReference type="PANTHER" id="PTHR43301:SF3">
    <property type="entry name" value="ARABINAN ENDO-1,5-ALPHA-L-ARABINOSIDASE A-RELATED"/>
    <property type="match status" value="1"/>
</dbReference>
<feature type="active site" description="Proton donor" evidence="5">
    <location>
        <position position="215"/>
    </location>
</feature>
<proteinExistence type="inferred from homology"/>
<dbReference type="Pfam" id="PF20578">
    <property type="entry name" value="aBig_2"/>
    <property type="match status" value="1"/>
</dbReference>
<comment type="caution">
    <text evidence="9">The sequence shown here is derived from an EMBL/GenBank/DDBJ whole genome shotgun (WGS) entry which is preliminary data.</text>
</comment>
<evidence type="ECO:0000256" key="4">
    <source>
        <dbReference type="ARBA" id="ARBA00023295"/>
    </source>
</evidence>
<dbReference type="EC" id="3.2.1.99" evidence="9"/>
<dbReference type="InterPro" id="IPR032291">
    <property type="entry name" value="Abn2_C"/>
</dbReference>
<dbReference type="GO" id="GO:0005975">
    <property type="term" value="P:carbohydrate metabolic process"/>
    <property type="evidence" value="ECO:0007669"/>
    <property type="project" value="InterPro"/>
</dbReference>
<dbReference type="Gene3D" id="2.60.120.200">
    <property type="match status" value="1"/>
</dbReference>
<dbReference type="PANTHER" id="PTHR43301">
    <property type="entry name" value="ARABINAN ENDO-1,5-ALPHA-L-ARABINOSIDASE"/>
    <property type="match status" value="1"/>
</dbReference>
<dbReference type="Pfam" id="PF16369">
    <property type="entry name" value="GH43_C"/>
    <property type="match status" value="1"/>
</dbReference>
<organism evidence="9 10">
    <name type="scientific">Massilia aurea</name>
    <dbReference type="NCBI Taxonomy" id="373040"/>
    <lineage>
        <taxon>Bacteria</taxon>
        <taxon>Pseudomonadati</taxon>
        <taxon>Pseudomonadota</taxon>
        <taxon>Betaproteobacteria</taxon>
        <taxon>Burkholderiales</taxon>
        <taxon>Oxalobacteraceae</taxon>
        <taxon>Telluria group</taxon>
        <taxon>Massilia</taxon>
    </lineage>
</organism>
<evidence type="ECO:0000313" key="9">
    <source>
        <dbReference type="EMBL" id="MBB6134947.1"/>
    </source>
</evidence>
<dbReference type="InterPro" id="IPR006710">
    <property type="entry name" value="Glyco_hydro_43"/>
</dbReference>
<evidence type="ECO:0000259" key="7">
    <source>
        <dbReference type="Pfam" id="PF16369"/>
    </source>
</evidence>
<sequence>MLPSFAAAQAAPTPVVFQNAAVHDPSVIKVDDMFYVFGSHLAAAKSRDLMKWQQVSDGVTASNPLFLNGASNVFTELAETFSWAQSSTLWAADVKRMPDGKFYMYYNACKGDSPRSALGIAVANNIEGPYVDKGIILKSGMWGQPSHDGTIYDALKHPNAVDPHVFSDRAGKLWMVYGSYSGGIFILALNPSTGMPLPGQGYGKRLMGGNHARIEGAYVMYSPVTSHYYLFTSFGGLDSTGGYNMRVARSLNPDGPYVDAQGNDMAAVRSDPTKPLFDDASIAPYGVKLMGSFLFERSLGDAGTGIGTGYVSPGHNSAYVDPASGKHFLIFHARFPERGEQHEIRTHQLFMNADGWPVVAPRRYTGETLGAVRREFVQGDYMLVNHGKDISAAIKKSQSIALNADGTITGAVGGSWLLTGSNGIEIRLPGASPYKGVFISGWDETAKSPAMTFSAVSREGVSLFGSRLPPRTEAQVVNAVAAELSLGNTSAVTANLALPTRGTRGAVITWTSSNPAIISNTGVVTSPASGDVNVTLTARIAKGNTVVTKSFVVTVRKAGGLLAHYTFDGNLADANGIFGAGSVTGNRIDAPGGSIAFEAGVKGRAAVFNGESGVRLPNGLIASQNYSVALWLKPAALTAFSTTFFGARTTESWVSLLPMGHGGVGGASMLWSGTAWYDAGLGMTIPVGRWSHVAFTVRNGAVNVYVDGSKRFSGAGFPNVFTGTSGVFALGVNWWDAPYRGAMDDLRIYGSALSDADIAALVRQ</sequence>
<evidence type="ECO:0000256" key="5">
    <source>
        <dbReference type="PIRSR" id="PIRSR606710-1"/>
    </source>
</evidence>
<dbReference type="CDD" id="cd18832">
    <property type="entry name" value="GH43_GsAbnA-like"/>
    <property type="match status" value="1"/>
</dbReference>